<protein>
    <submittedName>
        <fullName evidence="2">Uncharacterized protein</fullName>
    </submittedName>
</protein>
<dbReference type="Proteomes" id="UP000251994">
    <property type="component" value="Chromosome"/>
</dbReference>
<reference evidence="1 3" key="1">
    <citation type="submission" date="2018-06" db="EMBL/GenBank/DDBJ databases">
        <title>Completed Genome Sequences of 32 Strains from Various Serotypes of Salmonella enterica.</title>
        <authorList>
            <person name="Nash J.H.E."/>
            <person name="Robertson J."/>
            <person name="Bessonov K."/>
        </authorList>
    </citation>
    <scope>NUCLEOTIDE SEQUENCE [LARGE SCALE GENOMIC DNA]</scope>
    <source>
        <strain evidence="1 3">SA20021456</strain>
    </source>
</reference>
<dbReference type="AlphaFoldDB" id="A0A344S7N2"/>
<accession>A0A344S7N2</accession>
<gene>
    <name evidence="1" type="ORF">CHC34_07770</name>
    <name evidence="2" type="ORF">EAK82_23775</name>
</gene>
<organism evidence="2">
    <name type="scientific">Salmonella enterica</name>
    <name type="common">Salmonella choleraesuis</name>
    <dbReference type="NCBI Taxonomy" id="28901"/>
    <lineage>
        <taxon>Bacteria</taxon>
        <taxon>Pseudomonadati</taxon>
        <taxon>Pseudomonadota</taxon>
        <taxon>Gammaproteobacteria</taxon>
        <taxon>Enterobacterales</taxon>
        <taxon>Enterobacteriaceae</taxon>
        <taxon>Salmonella</taxon>
    </lineage>
</organism>
<evidence type="ECO:0000313" key="3">
    <source>
        <dbReference type="Proteomes" id="UP000251994"/>
    </source>
</evidence>
<dbReference type="RefSeq" id="WP_080169189.1">
    <property type="nucleotide sequence ID" value="NZ_CP030219.1"/>
</dbReference>
<dbReference type="EMBL" id="RVIJ01000038">
    <property type="protein sequence ID" value="MLW03133.1"/>
    <property type="molecule type" value="Genomic_DNA"/>
</dbReference>
<dbReference type="Proteomes" id="UP000885392">
    <property type="component" value="Unassembled WGS sequence"/>
</dbReference>
<reference evidence="2" key="2">
    <citation type="submission" date="2018-10" db="EMBL/GenBank/DDBJ databases">
        <authorList>
            <consortium name="PulseNet: The National Subtyping Network for Foodborne Disease Surveillance"/>
            <person name="Tarr C.L."/>
            <person name="Trees E."/>
            <person name="Katz L.S."/>
            <person name="Carleton-Romer H.A."/>
            <person name="Stroika S."/>
            <person name="Kucerova Z."/>
            <person name="Roache K.F."/>
            <person name="Sabol A.L."/>
            <person name="Besser J."/>
            <person name="Gerner-Smidt P."/>
        </authorList>
    </citation>
    <scope>NUCLEOTIDE SEQUENCE [LARGE SCALE GENOMIC DNA]</scope>
    <source>
        <strain evidence="2">PNUSAS038541</strain>
    </source>
</reference>
<name>A0A344S7N2_SALER</name>
<evidence type="ECO:0000313" key="2">
    <source>
        <dbReference type="EMBL" id="MLW03133.1"/>
    </source>
</evidence>
<proteinExistence type="predicted"/>
<evidence type="ECO:0000313" key="1">
    <source>
        <dbReference type="EMBL" id="AXD70871.1"/>
    </source>
</evidence>
<sequence length="70" mass="7517">MAQGNVENFAIIVLVNGRTSQVELTTSQKRLFAKLTLGALNDSGPLKLMPIDDMVQLQPDTEAFSDGGPL</sequence>
<dbReference type="EMBL" id="CP030219">
    <property type="protein sequence ID" value="AXD70871.1"/>
    <property type="molecule type" value="Genomic_DNA"/>
</dbReference>